<feature type="signal peptide" evidence="1">
    <location>
        <begin position="1"/>
        <end position="20"/>
    </location>
</feature>
<evidence type="ECO:0000259" key="2">
    <source>
        <dbReference type="Pfam" id="PF13619"/>
    </source>
</evidence>
<dbReference type="Pfam" id="PF13619">
    <property type="entry name" value="KTSC"/>
    <property type="match status" value="1"/>
</dbReference>
<dbReference type="Proteomes" id="UP000326509">
    <property type="component" value="Unassembled WGS sequence"/>
</dbReference>
<dbReference type="PROSITE" id="PS51257">
    <property type="entry name" value="PROKAR_LIPOPROTEIN"/>
    <property type="match status" value="1"/>
</dbReference>
<feature type="domain" description="KTSC" evidence="2">
    <location>
        <begin position="80"/>
        <end position="112"/>
    </location>
</feature>
<gene>
    <name evidence="3" type="ORF">ULMA_02380</name>
</gene>
<accession>A0A5J4IWH4</accession>
<dbReference type="EMBL" id="BKCG01000001">
    <property type="protein sequence ID" value="GER58130.1"/>
    <property type="molecule type" value="Genomic_DNA"/>
</dbReference>
<proteinExistence type="predicted"/>
<dbReference type="OrthoDB" id="981732at2"/>
<dbReference type="RefSeq" id="WP_151672223.1">
    <property type="nucleotide sequence ID" value="NZ_BKCG01000001.1"/>
</dbReference>
<protein>
    <recommendedName>
        <fullName evidence="2">KTSC domain-containing protein</fullName>
    </recommendedName>
</protein>
<keyword evidence="1" id="KW-0732">Signal</keyword>
<evidence type="ECO:0000313" key="3">
    <source>
        <dbReference type="EMBL" id="GER58130.1"/>
    </source>
</evidence>
<comment type="caution">
    <text evidence="3">The sequence shown here is derived from an EMBL/GenBank/DDBJ whole genome shotgun (WGS) entry which is preliminary data.</text>
</comment>
<keyword evidence="4" id="KW-1185">Reference proteome</keyword>
<reference evidence="3 4" key="1">
    <citation type="submission" date="2019-08" db="EMBL/GenBank/DDBJ databases">
        <title>Draft genome sequence of Ulvibacter marinus type strain NBRC 109484.</title>
        <authorList>
            <person name="Kawano K."/>
            <person name="Ushijima N."/>
            <person name="Kihara M."/>
            <person name="Itoh H."/>
        </authorList>
    </citation>
    <scope>NUCLEOTIDE SEQUENCE [LARGE SCALE GENOMIC DNA]</scope>
    <source>
        <strain evidence="3 4">NBRC 109484</strain>
    </source>
</reference>
<organism evidence="3 4">
    <name type="scientific">Patiriisocius marinus</name>
    <dbReference type="NCBI Taxonomy" id="1397112"/>
    <lineage>
        <taxon>Bacteria</taxon>
        <taxon>Pseudomonadati</taxon>
        <taxon>Bacteroidota</taxon>
        <taxon>Flavobacteriia</taxon>
        <taxon>Flavobacteriales</taxon>
        <taxon>Flavobacteriaceae</taxon>
        <taxon>Patiriisocius</taxon>
    </lineage>
</organism>
<evidence type="ECO:0000313" key="4">
    <source>
        <dbReference type="Proteomes" id="UP000326509"/>
    </source>
</evidence>
<feature type="chain" id="PRO_5023838062" description="KTSC domain-containing protein" evidence="1">
    <location>
        <begin position="21"/>
        <end position="116"/>
    </location>
</feature>
<dbReference type="InterPro" id="IPR025309">
    <property type="entry name" value="KTSC_dom"/>
</dbReference>
<sequence length="116" mass="13179">MKKMLFVLVLVGFVSCNSQNCETLPATYTSYSQAVSKITNATFNFTDSVNTSTSSWITNADFYSCDGTQGYLVLKTTKKNYLFKNVPKQVWHNFKAASSFGKFYNNYIRGKYQLVL</sequence>
<evidence type="ECO:0000256" key="1">
    <source>
        <dbReference type="SAM" id="SignalP"/>
    </source>
</evidence>
<name>A0A5J4IWH4_9FLAO</name>
<dbReference type="AlphaFoldDB" id="A0A5J4IWH4"/>